<organism evidence="2 3">
    <name type="scientific">Olivibacter oleidegradans</name>
    <dbReference type="NCBI Taxonomy" id="760123"/>
    <lineage>
        <taxon>Bacteria</taxon>
        <taxon>Pseudomonadati</taxon>
        <taxon>Bacteroidota</taxon>
        <taxon>Sphingobacteriia</taxon>
        <taxon>Sphingobacteriales</taxon>
        <taxon>Sphingobacteriaceae</taxon>
        <taxon>Olivibacter</taxon>
    </lineage>
</organism>
<dbReference type="EMBL" id="JBHLWO010000002">
    <property type="protein sequence ID" value="MFC0319813.1"/>
    <property type="molecule type" value="Genomic_DNA"/>
</dbReference>
<evidence type="ECO:0000313" key="3">
    <source>
        <dbReference type="Proteomes" id="UP001589774"/>
    </source>
</evidence>
<accession>A0ABV6HPF8</accession>
<dbReference type="RefSeq" id="WP_130855689.1">
    <property type="nucleotide sequence ID" value="NZ_JBHLWO010000002.1"/>
</dbReference>
<protein>
    <submittedName>
        <fullName evidence="2">Uncharacterized protein</fullName>
    </submittedName>
</protein>
<keyword evidence="3" id="KW-1185">Reference proteome</keyword>
<proteinExistence type="predicted"/>
<sequence>MKRFFLSCFLAASVLAMNACSDDDDPQPQDFDTHKYKFTVTAEGLGEDETASFSFGGVPTNYQESTLWKVDGQVRTNEPSVRIEDFPSKRTYVIESNIPLAQAAVVISCQNFDEVPIKFSYKAEVDGKVVKEDSQTIAGSGTQYNQQYKY</sequence>
<feature type="chain" id="PRO_5045140466" evidence="1">
    <location>
        <begin position="22"/>
        <end position="150"/>
    </location>
</feature>
<evidence type="ECO:0000313" key="2">
    <source>
        <dbReference type="EMBL" id="MFC0319813.1"/>
    </source>
</evidence>
<evidence type="ECO:0000256" key="1">
    <source>
        <dbReference type="SAM" id="SignalP"/>
    </source>
</evidence>
<gene>
    <name evidence="2" type="ORF">ACFFI0_15935</name>
</gene>
<name>A0ABV6HPF8_9SPHI</name>
<keyword evidence="1" id="KW-0732">Signal</keyword>
<feature type="signal peptide" evidence="1">
    <location>
        <begin position="1"/>
        <end position="21"/>
    </location>
</feature>
<dbReference type="Proteomes" id="UP001589774">
    <property type="component" value="Unassembled WGS sequence"/>
</dbReference>
<reference evidence="2 3" key="1">
    <citation type="submission" date="2024-09" db="EMBL/GenBank/DDBJ databases">
        <authorList>
            <person name="Sun Q."/>
            <person name="Mori K."/>
        </authorList>
    </citation>
    <scope>NUCLEOTIDE SEQUENCE [LARGE SCALE GENOMIC DNA]</scope>
    <source>
        <strain evidence="2 3">CCM 7765</strain>
    </source>
</reference>
<comment type="caution">
    <text evidence="2">The sequence shown here is derived from an EMBL/GenBank/DDBJ whole genome shotgun (WGS) entry which is preliminary data.</text>
</comment>